<evidence type="ECO:0000313" key="2">
    <source>
        <dbReference type="EMBL" id="TWO70331.1"/>
    </source>
</evidence>
<evidence type="ECO:0000313" key="3">
    <source>
        <dbReference type="Proteomes" id="UP000318199"/>
    </source>
</evidence>
<dbReference type="RefSeq" id="WP_145893887.1">
    <property type="nucleotide sequence ID" value="NZ_VOBQ01000012.1"/>
</dbReference>
<keyword evidence="1" id="KW-0812">Transmembrane</keyword>
<sequence>MVTLLCGIALKFASVFTDVPALGATDWLALVLVVLPALFVVVPVPDPLPAWVLLVVPVFWAAEVVWLVVPLGLMVTLLCGIALNSALVLTDVLALGATDWVAPVPVLLVAVLPVWARARPLEAAKATVARMLSLVLIICVSEVDAKISVCVCAAKRQWRAIASDGVLLRPLPSLIGLANTTHHRR</sequence>
<feature type="transmembrane region" description="Helical" evidence="1">
    <location>
        <begin position="51"/>
        <end position="83"/>
    </location>
</feature>
<accession>A0A562ZPN4</accession>
<dbReference type="Proteomes" id="UP000318199">
    <property type="component" value="Unassembled WGS sequence"/>
</dbReference>
<proteinExistence type="predicted"/>
<feature type="transmembrane region" description="Helical" evidence="1">
    <location>
        <begin position="95"/>
        <end position="116"/>
    </location>
</feature>
<keyword evidence="3" id="KW-1185">Reference proteome</keyword>
<dbReference type="EMBL" id="VOBQ01000012">
    <property type="protein sequence ID" value="TWO70331.1"/>
    <property type="molecule type" value="Genomic_DNA"/>
</dbReference>
<gene>
    <name evidence="2" type="ORF">FN976_15185</name>
</gene>
<reference evidence="2 3" key="1">
    <citation type="submission" date="2019-07" db="EMBL/GenBank/DDBJ databases">
        <title>Caenimonas sedimenti sp. nov., isolated from activated sludge.</title>
        <authorList>
            <person name="Xu J."/>
        </authorList>
    </citation>
    <scope>NUCLEOTIDE SEQUENCE [LARGE SCALE GENOMIC DNA]</scope>
    <source>
        <strain evidence="2 3">HX-9-20</strain>
    </source>
</reference>
<feature type="transmembrane region" description="Helical" evidence="1">
    <location>
        <begin position="27"/>
        <end position="44"/>
    </location>
</feature>
<comment type="caution">
    <text evidence="2">The sequence shown here is derived from an EMBL/GenBank/DDBJ whole genome shotgun (WGS) entry which is preliminary data.</text>
</comment>
<name>A0A562ZPN4_9BURK</name>
<organism evidence="2 3">
    <name type="scientific">Caenimonas sedimenti</name>
    <dbReference type="NCBI Taxonomy" id="2596921"/>
    <lineage>
        <taxon>Bacteria</taxon>
        <taxon>Pseudomonadati</taxon>
        <taxon>Pseudomonadota</taxon>
        <taxon>Betaproteobacteria</taxon>
        <taxon>Burkholderiales</taxon>
        <taxon>Comamonadaceae</taxon>
        <taxon>Caenimonas</taxon>
    </lineage>
</organism>
<evidence type="ECO:0000256" key="1">
    <source>
        <dbReference type="SAM" id="Phobius"/>
    </source>
</evidence>
<protein>
    <submittedName>
        <fullName evidence="2">Uncharacterized protein</fullName>
    </submittedName>
</protein>
<keyword evidence="1" id="KW-0472">Membrane</keyword>
<keyword evidence="1" id="KW-1133">Transmembrane helix</keyword>
<dbReference type="AlphaFoldDB" id="A0A562ZPN4"/>